<dbReference type="EMBL" id="JAECSB010000085">
    <property type="protein sequence ID" value="MBH5146300.1"/>
    <property type="molecule type" value="Genomic_DNA"/>
</dbReference>
<gene>
    <name evidence="1" type="ORF">I3517_27225</name>
</gene>
<proteinExistence type="predicted"/>
<dbReference type="Proteomes" id="UP000627573">
    <property type="component" value="Unassembled WGS sequence"/>
</dbReference>
<keyword evidence="2" id="KW-1185">Reference proteome</keyword>
<reference evidence="1 2" key="1">
    <citation type="submission" date="2020-12" db="EMBL/GenBank/DDBJ databases">
        <title>Draft genome sequence of furan degrading bacterial strain FUR100.</title>
        <authorList>
            <person name="Woiski C."/>
        </authorList>
    </citation>
    <scope>NUCLEOTIDE SEQUENCE [LARGE SCALE GENOMIC DNA]</scope>
    <source>
        <strain evidence="1 2">FUR100</strain>
    </source>
</reference>
<dbReference type="RefSeq" id="WP_197941900.1">
    <property type="nucleotide sequence ID" value="NZ_JAECSB010000085.1"/>
</dbReference>
<accession>A0A8I1A5B1</accession>
<name>A0A8I1A5B1_RHOER</name>
<evidence type="ECO:0000313" key="2">
    <source>
        <dbReference type="Proteomes" id="UP000627573"/>
    </source>
</evidence>
<organism evidence="1 2">
    <name type="scientific">Rhodococcus erythropolis</name>
    <name type="common">Arthrobacter picolinophilus</name>
    <dbReference type="NCBI Taxonomy" id="1833"/>
    <lineage>
        <taxon>Bacteria</taxon>
        <taxon>Bacillati</taxon>
        <taxon>Actinomycetota</taxon>
        <taxon>Actinomycetes</taxon>
        <taxon>Mycobacteriales</taxon>
        <taxon>Nocardiaceae</taxon>
        <taxon>Rhodococcus</taxon>
        <taxon>Rhodococcus erythropolis group</taxon>
    </lineage>
</organism>
<dbReference type="AlphaFoldDB" id="A0A8I1A5B1"/>
<protein>
    <submittedName>
        <fullName evidence="1">Uncharacterized protein</fullName>
    </submittedName>
</protein>
<evidence type="ECO:0000313" key="1">
    <source>
        <dbReference type="EMBL" id="MBH5146300.1"/>
    </source>
</evidence>
<comment type="caution">
    <text evidence="1">The sequence shown here is derived from an EMBL/GenBank/DDBJ whole genome shotgun (WGS) entry which is preliminary data.</text>
</comment>
<sequence length="89" mass="9803">MDADELAGVLVENLDELDGFGVWTEVDYDRYNGANSRGWATAYFEITSANGRDASMTYLVAYPAESDTDDGAVDRAYDEVKDHQIGVDL</sequence>